<dbReference type="InterPro" id="IPR029058">
    <property type="entry name" value="AB_hydrolase_fold"/>
</dbReference>
<dbReference type="GO" id="GO:0004553">
    <property type="term" value="F:hydrolase activity, hydrolyzing O-glycosyl compounds"/>
    <property type="evidence" value="ECO:0007669"/>
    <property type="project" value="TreeGrafter"/>
</dbReference>
<keyword evidence="2" id="KW-0812">Transmembrane</keyword>
<sequence length="97" mass="10856">MKRIEILDGMRGFFLTFMLINHLVLTGRMPIQCPMRLLHGQADPDVPWELALRIAEQAETPDARVILVKDGDHRLSRPSDLALLRQTVAALLGQDGA</sequence>
<evidence type="ECO:0000313" key="3">
    <source>
        <dbReference type="EMBL" id="OIQ70074.1"/>
    </source>
</evidence>
<evidence type="ECO:0000256" key="1">
    <source>
        <dbReference type="ARBA" id="ARBA00022801"/>
    </source>
</evidence>
<evidence type="ECO:0008006" key="4">
    <source>
        <dbReference type="Google" id="ProtNLM"/>
    </source>
</evidence>
<feature type="transmembrane region" description="Helical" evidence="2">
    <location>
        <begin position="12"/>
        <end position="31"/>
    </location>
</feature>
<keyword evidence="2" id="KW-1133">Transmembrane helix</keyword>
<evidence type="ECO:0000256" key="2">
    <source>
        <dbReference type="SAM" id="Phobius"/>
    </source>
</evidence>
<organism evidence="3">
    <name type="scientific">mine drainage metagenome</name>
    <dbReference type="NCBI Taxonomy" id="410659"/>
    <lineage>
        <taxon>unclassified sequences</taxon>
        <taxon>metagenomes</taxon>
        <taxon>ecological metagenomes</taxon>
    </lineage>
</organism>
<gene>
    <name evidence="3" type="ORF">GALL_483190</name>
</gene>
<dbReference type="EMBL" id="MLJW01004380">
    <property type="protein sequence ID" value="OIQ70074.1"/>
    <property type="molecule type" value="Genomic_DNA"/>
</dbReference>
<reference evidence="3" key="1">
    <citation type="submission" date="2016-10" db="EMBL/GenBank/DDBJ databases">
        <title>Sequence of Gallionella enrichment culture.</title>
        <authorList>
            <person name="Poehlein A."/>
            <person name="Muehling M."/>
            <person name="Daniel R."/>
        </authorList>
    </citation>
    <scope>NUCLEOTIDE SEQUENCE</scope>
</reference>
<dbReference type="InterPro" id="IPR052382">
    <property type="entry name" value="ABHD10_acyl-thioesterase"/>
</dbReference>
<protein>
    <recommendedName>
        <fullName evidence="4">Alpha/beta hydrolase family protein</fullName>
    </recommendedName>
</protein>
<dbReference type="Gene3D" id="3.40.50.1820">
    <property type="entry name" value="alpha/beta hydrolase"/>
    <property type="match status" value="1"/>
</dbReference>
<dbReference type="PANTHER" id="PTHR16138">
    <property type="entry name" value="MYCOPHENOLIC ACID ACYL-GLUCURONIDE ESTERASE, MITOCHONDRIAL"/>
    <property type="match status" value="1"/>
</dbReference>
<dbReference type="PANTHER" id="PTHR16138:SF7">
    <property type="entry name" value="PALMITOYL-PROTEIN THIOESTERASE ABHD10, MITOCHONDRIAL"/>
    <property type="match status" value="1"/>
</dbReference>
<dbReference type="AlphaFoldDB" id="A0A1J5PFU4"/>
<comment type="caution">
    <text evidence="3">The sequence shown here is derived from an EMBL/GenBank/DDBJ whole genome shotgun (WGS) entry which is preliminary data.</text>
</comment>
<name>A0A1J5PFU4_9ZZZZ</name>
<dbReference type="SUPFAM" id="SSF53474">
    <property type="entry name" value="alpha/beta-Hydrolases"/>
    <property type="match status" value="1"/>
</dbReference>
<proteinExistence type="predicted"/>
<keyword evidence="2" id="KW-0472">Membrane</keyword>
<keyword evidence="1" id="KW-0378">Hydrolase</keyword>
<accession>A0A1J5PFU4</accession>